<dbReference type="PANTHER" id="PTHR43162:SF1">
    <property type="entry name" value="PRESTALK A DIFFERENTIATION PROTEIN A"/>
    <property type="match status" value="1"/>
</dbReference>
<dbReference type="EMBL" id="JBHTBH010000014">
    <property type="protein sequence ID" value="MFC7330761.1"/>
    <property type="molecule type" value="Genomic_DNA"/>
</dbReference>
<gene>
    <name evidence="2" type="ORF">ACFQRF_23800</name>
</gene>
<evidence type="ECO:0000313" key="3">
    <source>
        <dbReference type="Proteomes" id="UP001596540"/>
    </source>
</evidence>
<proteinExistence type="predicted"/>
<dbReference type="InterPro" id="IPR036291">
    <property type="entry name" value="NAD(P)-bd_dom_sf"/>
</dbReference>
<sequence length="282" mass="30229">MTEHPILVLGGTGKTGRRVAAHLRERGAAVRAVSRSTEQRFDWHDDATWDAALRGVRAVYLVEPGTADAPETVRAFARRAAARGAERLVLLSFRSVDAPAYGHYQAIERAVRDAGTGWTMLRPDWFAQNFTEDFFRRGVLAGELRLPTGDGAVPFIDAEDIAAVAAAVLTEDGHDGRHYDLTGPRALTVAEALAEIARAGGPAARYAHVDAAAFTAELGRQGWPAEAAAVVTTMLDDIRQGHNAPLSDGVRQVLGREPVDFTRYAEAAAAAGAWREPSPGRG</sequence>
<dbReference type="Pfam" id="PF13460">
    <property type="entry name" value="NAD_binding_10"/>
    <property type="match status" value="1"/>
</dbReference>
<accession>A0ABW2KNC8</accession>
<evidence type="ECO:0000313" key="2">
    <source>
        <dbReference type="EMBL" id="MFC7330761.1"/>
    </source>
</evidence>
<keyword evidence="3" id="KW-1185">Reference proteome</keyword>
<dbReference type="PANTHER" id="PTHR43162">
    <property type="match status" value="1"/>
</dbReference>
<protein>
    <submittedName>
        <fullName evidence="2">NAD(P)H-binding protein</fullName>
    </submittedName>
</protein>
<feature type="domain" description="NAD(P)-binding" evidence="1">
    <location>
        <begin position="10"/>
        <end position="171"/>
    </location>
</feature>
<reference evidence="3" key="1">
    <citation type="journal article" date="2019" name="Int. J. Syst. Evol. Microbiol.">
        <title>The Global Catalogue of Microorganisms (GCM) 10K type strain sequencing project: providing services to taxonomists for standard genome sequencing and annotation.</title>
        <authorList>
            <consortium name="The Broad Institute Genomics Platform"/>
            <consortium name="The Broad Institute Genome Sequencing Center for Infectious Disease"/>
            <person name="Wu L."/>
            <person name="Ma J."/>
        </authorList>
    </citation>
    <scope>NUCLEOTIDE SEQUENCE [LARGE SCALE GENOMIC DNA]</scope>
    <source>
        <strain evidence="3">CGMCC 4.7382</strain>
    </source>
</reference>
<dbReference type="SUPFAM" id="SSF51735">
    <property type="entry name" value="NAD(P)-binding Rossmann-fold domains"/>
    <property type="match status" value="1"/>
</dbReference>
<dbReference type="InterPro" id="IPR016040">
    <property type="entry name" value="NAD(P)-bd_dom"/>
</dbReference>
<dbReference type="Proteomes" id="UP001596540">
    <property type="component" value="Unassembled WGS sequence"/>
</dbReference>
<dbReference type="RefSeq" id="WP_379873409.1">
    <property type="nucleotide sequence ID" value="NZ_JBHTBH010000014.1"/>
</dbReference>
<dbReference type="Gene3D" id="3.90.25.10">
    <property type="entry name" value="UDP-galactose 4-epimerase, domain 1"/>
    <property type="match status" value="1"/>
</dbReference>
<dbReference type="Gene3D" id="3.40.50.720">
    <property type="entry name" value="NAD(P)-binding Rossmann-like Domain"/>
    <property type="match status" value="1"/>
</dbReference>
<evidence type="ECO:0000259" key="1">
    <source>
        <dbReference type="Pfam" id="PF13460"/>
    </source>
</evidence>
<comment type="caution">
    <text evidence="2">The sequence shown here is derived from an EMBL/GenBank/DDBJ whole genome shotgun (WGS) entry which is preliminary data.</text>
</comment>
<dbReference type="InterPro" id="IPR051604">
    <property type="entry name" value="Ergot_Alk_Oxidoreductase"/>
</dbReference>
<name>A0ABW2KNC8_9ACTN</name>
<organism evidence="2 3">
    <name type="scientific">Marinactinospora rubrisoli</name>
    <dbReference type="NCBI Taxonomy" id="2715399"/>
    <lineage>
        <taxon>Bacteria</taxon>
        <taxon>Bacillati</taxon>
        <taxon>Actinomycetota</taxon>
        <taxon>Actinomycetes</taxon>
        <taxon>Streptosporangiales</taxon>
        <taxon>Nocardiopsidaceae</taxon>
        <taxon>Marinactinospora</taxon>
    </lineage>
</organism>